<dbReference type="KEGG" id="cmet:K6K41_11135"/>
<accession>A0A9E6UR43</accession>
<evidence type="ECO:0000313" key="4">
    <source>
        <dbReference type="Proteomes" id="UP000825701"/>
    </source>
</evidence>
<gene>
    <name evidence="3" type="ORF">K6K41_11135</name>
</gene>
<feature type="signal peptide" evidence="2">
    <location>
        <begin position="1"/>
        <end position="23"/>
    </location>
</feature>
<name>A0A9E6UR43_9HYPH</name>
<evidence type="ECO:0000313" key="3">
    <source>
        <dbReference type="EMBL" id="QZO01850.1"/>
    </source>
</evidence>
<dbReference type="AlphaFoldDB" id="A0A9E6UR43"/>
<protein>
    <recommendedName>
        <fullName evidence="5">DUF2141 domain-containing protein</fullName>
    </recommendedName>
</protein>
<proteinExistence type="predicted"/>
<dbReference type="RefSeq" id="WP_261405193.1">
    <property type="nucleotide sequence ID" value="NZ_CP081869.1"/>
</dbReference>
<dbReference type="EMBL" id="CP081869">
    <property type="protein sequence ID" value="QZO01850.1"/>
    <property type="molecule type" value="Genomic_DNA"/>
</dbReference>
<organism evidence="3 4">
    <name type="scientific">Chenggangzhangella methanolivorans</name>
    <dbReference type="NCBI Taxonomy" id="1437009"/>
    <lineage>
        <taxon>Bacteria</taxon>
        <taxon>Pseudomonadati</taxon>
        <taxon>Pseudomonadota</taxon>
        <taxon>Alphaproteobacteria</taxon>
        <taxon>Hyphomicrobiales</taxon>
        <taxon>Methylopilaceae</taxon>
        <taxon>Chenggangzhangella</taxon>
    </lineage>
</organism>
<sequence>MSRIATILVACAAVTAAPTTLRAFEFDGRKNVTLETSDGDTVAVGSITFSKAAEGATFAVAMDQGRFKDFFLSMREFKCLEGKEILCHVPYPYANPRTVAADKLGWLEASLIFMFKTPAQFGATLANGLVYELKDESEALVGTPRLVDLNEIAAPPDDASRPPFPPDDRLDVEPGSRWGARLVIR</sequence>
<evidence type="ECO:0000256" key="1">
    <source>
        <dbReference type="SAM" id="MobiDB-lite"/>
    </source>
</evidence>
<keyword evidence="4" id="KW-1185">Reference proteome</keyword>
<feature type="chain" id="PRO_5038673815" description="DUF2141 domain-containing protein" evidence="2">
    <location>
        <begin position="24"/>
        <end position="185"/>
    </location>
</feature>
<keyword evidence="2" id="KW-0732">Signal</keyword>
<evidence type="ECO:0008006" key="5">
    <source>
        <dbReference type="Google" id="ProtNLM"/>
    </source>
</evidence>
<dbReference type="Proteomes" id="UP000825701">
    <property type="component" value="Chromosome"/>
</dbReference>
<feature type="region of interest" description="Disordered" evidence="1">
    <location>
        <begin position="153"/>
        <end position="173"/>
    </location>
</feature>
<reference evidence="3" key="1">
    <citation type="submission" date="2021-08" db="EMBL/GenBank/DDBJ databases">
        <authorList>
            <person name="Zhang H."/>
            <person name="Xu M."/>
            <person name="Yu Z."/>
            <person name="Yang L."/>
            <person name="Cai Y."/>
        </authorList>
    </citation>
    <scope>NUCLEOTIDE SEQUENCE</scope>
    <source>
        <strain evidence="3">CHL1</strain>
    </source>
</reference>
<evidence type="ECO:0000256" key="2">
    <source>
        <dbReference type="SAM" id="SignalP"/>
    </source>
</evidence>